<dbReference type="EMBL" id="BGPR01040399">
    <property type="protein sequence ID" value="GBO16511.1"/>
    <property type="molecule type" value="Genomic_DNA"/>
</dbReference>
<proteinExistence type="predicted"/>
<keyword evidence="2" id="KW-1185">Reference proteome</keyword>
<name>A0A4Y2UWB0_ARAVE</name>
<evidence type="ECO:0000313" key="1">
    <source>
        <dbReference type="EMBL" id="GBO16511.1"/>
    </source>
</evidence>
<organism evidence="1 2">
    <name type="scientific">Araneus ventricosus</name>
    <name type="common">Orbweaver spider</name>
    <name type="synonym">Epeira ventricosa</name>
    <dbReference type="NCBI Taxonomy" id="182803"/>
    <lineage>
        <taxon>Eukaryota</taxon>
        <taxon>Metazoa</taxon>
        <taxon>Ecdysozoa</taxon>
        <taxon>Arthropoda</taxon>
        <taxon>Chelicerata</taxon>
        <taxon>Arachnida</taxon>
        <taxon>Araneae</taxon>
        <taxon>Araneomorphae</taxon>
        <taxon>Entelegynae</taxon>
        <taxon>Araneoidea</taxon>
        <taxon>Araneidae</taxon>
        <taxon>Araneus</taxon>
    </lineage>
</organism>
<protein>
    <submittedName>
        <fullName evidence="1">Uncharacterized protein</fullName>
    </submittedName>
</protein>
<sequence length="197" mass="22131">METNFKTVVSRSKVAKGFKAVLPHLLKQLFESLRKDHAVNGFKGAGLFPPNIKRVEHRIILTQRATDQLDVSFISFNTIVLQESTPATPDAAAELPSCSSKHDKTIQDAINLLSSPFKDLKCGILTTLSPVQLSATKAAIINSKKKRKRVQHRAGEVMTGSDEIECLHKEELERMKNMNFELPQLKHEKKKHHNKSI</sequence>
<dbReference type="Proteomes" id="UP000499080">
    <property type="component" value="Unassembled WGS sequence"/>
</dbReference>
<evidence type="ECO:0000313" key="2">
    <source>
        <dbReference type="Proteomes" id="UP000499080"/>
    </source>
</evidence>
<accession>A0A4Y2UWB0</accession>
<dbReference type="AlphaFoldDB" id="A0A4Y2UWB0"/>
<comment type="caution">
    <text evidence="1">The sequence shown here is derived from an EMBL/GenBank/DDBJ whole genome shotgun (WGS) entry which is preliminary data.</text>
</comment>
<reference evidence="1 2" key="1">
    <citation type="journal article" date="2019" name="Sci. Rep.">
        <title>Orb-weaving spider Araneus ventricosus genome elucidates the spidroin gene catalogue.</title>
        <authorList>
            <person name="Kono N."/>
            <person name="Nakamura H."/>
            <person name="Ohtoshi R."/>
            <person name="Moran D.A.P."/>
            <person name="Shinohara A."/>
            <person name="Yoshida Y."/>
            <person name="Fujiwara M."/>
            <person name="Mori M."/>
            <person name="Tomita M."/>
            <person name="Arakawa K."/>
        </authorList>
    </citation>
    <scope>NUCLEOTIDE SEQUENCE [LARGE SCALE GENOMIC DNA]</scope>
</reference>
<gene>
    <name evidence="1" type="ORF">AVEN_86760_1</name>
</gene>